<dbReference type="CDD" id="cd00751">
    <property type="entry name" value="thiolase"/>
    <property type="match status" value="1"/>
</dbReference>
<evidence type="ECO:0000259" key="7">
    <source>
        <dbReference type="Pfam" id="PF02803"/>
    </source>
</evidence>
<evidence type="ECO:0000313" key="9">
    <source>
        <dbReference type="Proteomes" id="UP001154114"/>
    </source>
</evidence>
<evidence type="ECO:0000256" key="4">
    <source>
        <dbReference type="PIRSR" id="PIRSR000429-1"/>
    </source>
</evidence>
<keyword evidence="3 5" id="KW-0012">Acyltransferase</keyword>
<dbReference type="NCBIfam" id="TIGR01930">
    <property type="entry name" value="AcCoA-C-Actrans"/>
    <property type="match status" value="1"/>
</dbReference>
<dbReference type="AlphaFoldDB" id="A0A9P0BT42"/>
<feature type="active site" description="Proton acceptor" evidence="4">
    <location>
        <position position="382"/>
    </location>
</feature>
<feature type="active site" description="Proton acceptor" evidence="4">
    <location>
        <position position="352"/>
    </location>
</feature>
<evidence type="ECO:0000256" key="1">
    <source>
        <dbReference type="ARBA" id="ARBA00010982"/>
    </source>
</evidence>
<dbReference type="InterPro" id="IPR016039">
    <property type="entry name" value="Thiolase-like"/>
</dbReference>
<protein>
    <submittedName>
        <fullName evidence="8">Uncharacterized protein</fullName>
    </submittedName>
</protein>
<dbReference type="EMBL" id="LR824021">
    <property type="protein sequence ID" value="CAH0589899.1"/>
    <property type="molecule type" value="Genomic_DNA"/>
</dbReference>
<feature type="domain" description="Thiolase C-terminal" evidence="7">
    <location>
        <begin position="274"/>
        <end position="394"/>
    </location>
</feature>
<keyword evidence="2 5" id="KW-0808">Transferase</keyword>
<dbReference type="FunFam" id="3.40.47.10:FF:000010">
    <property type="entry name" value="Acetyl-CoA acetyltransferase (Thiolase)"/>
    <property type="match status" value="1"/>
</dbReference>
<dbReference type="InterPro" id="IPR002155">
    <property type="entry name" value="Thiolase"/>
</dbReference>
<organism evidence="8 9">
    <name type="scientific">Chrysodeixis includens</name>
    <name type="common">Soybean looper</name>
    <name type="synonym">Pseudoplusia includens</name>
    <dbReference type="NCBI Taxonomy" id="689277"/>
    <lineage>
        <taxon>Eukaryota</taxon>
        <taxon>Metazoa</taxon>
        <taxon>Ecdysozoa</taxon>
        <taxon>Arthropoda</taxon>
        <taxon>Hexapoda</taxon>
        <taxon>Insecta</taxon>
        <taxon>Pterygota</taxon>
        <taxon>Neoptera</taxon>
        <taxon>Endopterygota</taxon>
        <taxon>Lepidoptera</taxon>
        <taxon>Glossata</taxon>
        <taxon>Ditrysia</taxon>
        <taxon>Noctuoidea</taxon>
        <taxon>Noctuidae</taxon>
        <taxon>Plusiinae</taxon>
        <taxon>Chrysodeixis</taxon>
    </lineage>
</organism>
<dbReference type="PROSITE" id="PS00737">
    <property type="entry name" value="THIOLASE_2"/>
    <property type="match status" value="1"/>
</dbReference>
<accession>A0A9P0BT42</accession>
<dbReference type="Pfam" id="PF00108">
    <property type="entry name" value="Thiolase_N"/>
    <property type="match status" value="1"/>
</dbReference>
<dbReference type="InterPro" id="IPR020616">
    <property type="entry name" value="Thiolase_N"/>
</dbReference>
<evidence type="ECO:0000256" key="2">
    <source>
        <dbReference type="ARBA" id="ARBA00022679"/>
    </source>
</evidence>
<sequence>MAVLLKKGIFVVAAKRTPFLRMGRAFKDVHPSELFAAAAREAFRSCSLSPDVVDTVNVGQVYTISGSADGVLTPRHSALRSGVPYSTPVLGVNRLCGSGFQVIINSAQDILLGAAEISLAGGTENMSAIPYIVRGVRFGSTFGKAISFEDHLRAGSVDSYCNFTMAQTAENLAEMYGITREQADEFAFKSQMKWKAGYEAGAFTAEIAPVRVVIDKEEVTVMKDEHPRPNTTMESLGELPVLFRDGGVGTIGVNDGAAVLILASEEAVAEHNLTPLVRVAGWALAGVEPRVMGLGPVPAIRQLLDTAGLKMDDVDMTEINEQFAAQALASVMELDVNEDKLNVNGGAIALGHPAGASGARIAAHLTHELRRRRLKRGIGSTCIGGGQGIAVLMETV</sequence>
<dbReference type="Pfam" id="PF02803">
    <property type="entry name" value="Thiolase_C"/>
    <property type="match status" value="1"/>
</dbReference>
<dbReference type="GO" id="GO:0005739">
    <property type="term" value="C:mitochondrion"/>
    <property type="evidence" value="ECO:0007669"/>
    <property type="project" value="TreeGrafter"/>
</dbReference>
<proteinExistence type="inferred from homology"/>
<dbReference type="PANTHER" id="PTHR18919:SF107">
    <property type="entry name" value="ACETYL-COA ACETYLTRANSFERASE, CYTOSOLIC"/>
    <property type="match status" value="1"/>
</dbReference>
<dbReference type="PIRSF" id="PIRSF000429">
    <property type="entry name" value="Ac-CoA_Ac_transf"/>
    <property type="match status" value="1"/>
</dbReference>
<dbReference type="InterPro" id="IPR020613">
    <property type="entry name" value="Thiolase_CS"/>
</dbReference>
<dbReference type="Gene3D" id="3.40.47.10">
    <property type="match status" value="2"/>
</dbReference>
<gene>
    <name evidence="8" type="ORF">CINC_LOCUS4511</name>
</gene>
<dbReference type="OrthoDB" id="5404651at2759"/>
<reference evidence="8" key="1">
    <citation type="submission" date="2021-12" db="EMBL/GenBank/DDBJ databases">
        <authorList>
            <person name="King R."/>
        </authorList>
    </citation>
    <scope>NUCLEOTIDE SEQUENCE</scope>
</reference>
<dbReference type="Proteomes" id="UP001154114">
    <property type="component" value="Chromosome 18"/>
</dbReference>
<dbReference type="GO" id="GO:0006635">
    <property type="term" value="P:fatty acid beta-oxidation"/>
    <property type="evidence" value="ECO:0007669"/>
    <property type="project" value="TreeGrafter"/>
</dbReference>
<keyword evidence="9" id="KW-1185">Reference proteome</keyword>
<evidence type="ECO:0000256" key="3">
    <source>
        <dbReference type="ARBA" id="ARBA00023315"/>
    </source>
</evidence>
<name>A0A9P0BT42_CHRIL</name>
<evidence type="ECO:0000256" key="5">
    <source>
        <dbReference type="RuleBase" id="RU003557"/>
    </source>
</evidence>
<dbReference type="SUPFAM" id="SSF53901">
    <property type="entry name" value="Thiolase-like"/>
    <property type="match status" value="2"/>
</dbReference>
<dbReference type="PANTHER" id="PTHR18919">
    <property type="entry name" value="ACETYL-COA C-ACYLTRANSFERASE"/>
    <property type="match status" value="1"/>
</dbReference>
<feature type="domain" description="Thiolase N-terminal" evidence="6">
    <location>
        <begin position="9"/>
        <end position="266"/>
    </location>
</feature>
<feature type="active site" description="Acyl-thioester intermediate" evidence="4">
    <location>
        <position position="96"/>
    </location>
</feature>
<evidence type="ECO:0000259" key="6">
    <source>
        <dbReference type="Pfam" id="PF00108"/>
    </source>
</evidence>
<comment type="similarity">
    <text evidence="1 5">Belongs to the thiolase-like superfamily. Thiolase family.</text>
</comment>
<dbReference type="InterPro" id="IPR020617">
    <property type="entry name" value="Thiolase_C"/>
</dbReference>
<evidence type="ECO:0000313" key="8">
    <source>
        <dbReference type="EMBL" id="CAH0589899.1"/>
    </source>
</evidence>
<dbReference type="GO" id="GO:0003985">
    <property type="term" value="F:acetyl-CoA C-acetyltransferase activity"/>
    <property type="evidence" value="ECO:0007669"/>
    <property type="project" value="TreeGrafter"/>
</dbReference>